<dbReference type="EMBL" id="CP159290">
    <property type="protein sequence ID" value="XCH29331.1"/>
    <property type="molecule type" value="Genomic_DNA"/>
</dbReference>
<evidence type="ECO:0000313" key="2">
    <source>
        <dbReference type="EMBL" id="XCH29331.1"/>
    </source>
</evidence>
<organism evidence="2">
    <name type="scientific">Cellulosimicrobium sp. ES-005</name>
    <dbReference type="NCBI Taxonomy" id="3163031"/>
    <lineage>
        <taxon>Bacteria</taxon>
        <taxon>Bacillati</taxon>
        <taxon>Actinomycetota</taxon>
        <taxon>Actinomycetes</taxon>
        <taxon>Micrococcales</taxon>
        <taxon>Promicromonosporaceae</taxon>
        <taxon>Cellulosimicrobium</taxon>
    </lineage>
</organism>
<protein>
    <submittedName>
        <fullName evidence="2">Uncharacterized protein</fullName>
    </submittedName>
</protein>
<gene>
    <name evidence="2" type="ORF">ABRQ22_17360</name>
</gene>
<feature type="region of interest" description="Disordered" evidence="1">
    <location>
        <begin position="1"/>
        <end position="21"/>
    </location>
</feature>
<dbReference type="RefSeq" id="WP_353707629.1">
    <property type="nucleotide sequence ID" value="NZ_CP159290.1"/>
</dbReference>
<evidence type="ECO:0000256" key="1">
    <source>
        <dbReference type="SAM" id="MobiDB-lite"/>
    </source>
</evidence>
<accession>A0AAU8FXX0</accession>
<reference evidence="2" key="1">
    <citation type="submission" date="2024-06" db="EMBL/GenBank/DDBJ databases">
        <title>Complete genome sequence of the cellulolytic actinobacterium, Cellulosimicrobium ES-005.</title>
        <authorList>
            <person name="Matthews C.T."/>
            <person name="Underwood K.D."/>
            <person name="Ghanchi K.M."/>
            <person name="Fields S.D."/>
            <person name="Gardner S.G."/>
        </authorList>
    </citation>
    <scope>NUCLEOTIDE SEQUENCE</scope>
    <source>
        <strain evidence="2">ES-005</strain>
    </source>
</reference>
<dbReference type="AlphaFoldDB" id="A0AAU8FXX0"/>
<sequence length="151" mass="16747">MSTDQTPALARATEAQPTPTHDDLLRVLGDDPRSRITPEFRDAVFALARQWEHDGWHVDPDGERATVRCVPVTAVVRIVWDYLAAIRPALTLATVSAALHDPDDPDWLARVIYDAHGFHSADTWDTDHDGVRNHYRGHADAVRAAILGEVA</sequence>
<proteinExistence type="predicted"/>
<name>A0AAU8FXX0_9MICO</name>